<dbReference type="InterPro" id="IPR036625">
    <property type="entry name" value="E3-bd_dom_sf"/>
</dbReference>
<dbReference type="InterPro" id="IPR023213">
    <property type="entry name" value="CAT-like_dom_sf"/>
</dbReference>
<dbReference type="InterPro" id="IPR001078">
    <property type="entry name" value="2-oxoacid_DH_actylTfrase"/>
</dbReference>
<dbReference type="PROSITE" id="PS00189">
    <property type="entry name" value="LIPOYL"/>
    <property type="match status" value="1"/>
</dbReference>
<evidence type="ECO:0000313" key="13">
    <source>
        <dbReference type="EMBL" id="KAK4526509.1"/>
    </source>
</evidence>
<dbReference type="GO" id="GO:0031405">
    <property type="term" value="F:lipoic acid binding"/>
    <property type="evidence" value="ECO:0007669"/>
    <property type="project" value="TreeGrafter"/>
</dbReference>
<dbReference type="Gene3D" id="4.10.320.10">
    <property type="entry name" value="E3-binding domain"/>
    <property type="match status" value="1"/>
</dbReference>
<evidence type="ECO:0000256" key="3">
    <source>
        <dbReference type="ARBA" id="ARBA00007317"/>
    </source>
</evidence>
<dbReference type="SUPFAM" id="SSF52777">
    <property type="entry name" value="CoA-dependent acyltransferases"/>
    <property type="match status" value="1"/>
</dbReference>
<evidence type="ECO:0000256" key="6">
    <source>
        <dbReference type="ARBA" id="ARBA00022946"/>
    </source>
</evidence>
<keyword evidence="4 10" id="KW-0808">Transferase</keyword>
<dbReference type="InterPro" id="IPR000089">
    <property type="entry name" value="Biotin_lipoyl"/>
</dbReference>
<evidence type="ECO:0000256" key="1">
    <source>
        <dbReference type="ARBA" id="ARBA00001938"/>
    </source>
</evidence>
<dbReference type="PANTHER" id="PTHR43178:SF5">
    <property type="entry name" value="LIPOAMIDE ACYLTRANSFERASE COMPONENT OF BRANCHED-CHAIN ALPHA-KETO ACID DEHYDROGENASE COMPLEX, MITOCHONDRIAL"/>
    <property type="match status" value="1"/>
</dbReference>
<comment type="catalytic activity">
    <reaction evidence="9">
        <text>N(6)-[(R)-dihydrolipoyl]-L-lysyl-[protein] + 2-methylpropanoyl-CoA = N(6)-[(R)-S(8)-2-methylpropanoyldihydrolipoyl]-L-lysyl-[protein] + CoA</text>
        <dbReference type="Rhea" id="RHEA:18865"/>
        <dbReference type="Rhea" id="RHEA-COMP:10475"/>
        <dbReference type="Rhea" id="RHEA-COMP:10497"/>
        <dbReference type="ChEBI" id="CHEBI:57287"/>
        <dbReference type="ChEBI" id="CHEBI:57338"/>
        <dbReference type="ChEBI" id="CHEBI:83100"/>
        <dbReference type="ChEBI" id="CHEBI:83142"/>
        <dbReference type="EC" id="2.3.1.168"/>
    </reaction>
    <physiologicalReaction direction="left-to-right" evidence="9">
        <dbReference type="Rhea" id="RHEA:18866"/>
    </physiologicalReaction>
</comment>
<dbReference type="GO" id="GO:0016407">
    <property type="term" value="F:acetyltransferase activity"/>
    <property type="evidence" value="ECO:0007669"/>
    <property type="project" value="TreeGrafter"/>
</dbReference>
<protein>
    <recommendedName>
        <fullName evidence="10">Dihydrolipoamide acetyltransferase component of pyruvate dehydrogenase complex</fullName>
        <ecNumber evidence="10">2.3.1.-</ecNumber>
    </recommendedName>
</protein>
<comment type="similarity">
    <text evidence="3 10">Belongs to the 2-oxoacid dehydrogenase family.</text>
</comment>
<dbReference type="Pfam" id="PF00198">
    <property type="entry name" value="2-oxoacid_dh"/>
    <property type="match status" value="1"/>
</dbReference>
<dbReference type="SUPFAM" id="SSF47005">
    <property type="entry name" value="Peripheral subunit-binding domain of 2-oxo acid dehydrogenase complex"/>
    <property type="match status" value="1"/>
</dbReference>
<evidence type="ECO:0000256" key="10">
    <source>
        <dbReference type="RuleBase" id="RU003423"/>
    </source>
</evidence>
<comment type="caution">
    <text evidence="13">The sequence shown here is derived from an EMBL/GenBank/DDBJ whole genome shotgun (WGS) entry which is preliminary data.</text>
</comment>
<evidence type="ECO:0000256" key="8">
    <source>
        <dbReference type="ARBA" id="ARBA00023315"/>
    </source>
</evidence>
<comment type="cofactor">
    <cofactor evidence="1 10">
        <name>(R)-lipoate</name>
        <dbReference type="ChEBI" id="CHEBI:83088"/>
    </cofactor>
</comment>
<dbReference type="PROSITE" id="PS50968">
    <property type="entry name" value="BIOTINYL_LIPOYL"/>
    <property type="match status" value="1"/>
</dbReference>
<dbReference type="Pfam" id="PF02817">
    <property type="entry name" value="E3_binding"/>
    <property type="match status" value="1"/>
</dbReference>
<dbReference type="FunFam" id="2.40.50.100:FF:000013">
    <property type="entry name" value="Dihydrolipoamide acetyltransferase component of pyruvate dehydrogenase complex"/>
    <property type="match status" value="1"/>
</dbReference>
<dbReference type="SUPFAM" id="SSF51230">
    <property type="entry name" value="Single hybrid motif"/>
    <property type="match status" value="1"/>
</dbReference>
<dbReference type="GO" id="GO:0043754">
    <property type="term" value="F:dihydrolipoamide branched chain acyltransferase activity"/>
    <property type="evidence" value="ECO:0007669"/>
    <property type="project" value="UniProtKB-EC"/>
</dbReference>
<evidence type="ECO:0000256" key="2">
    <source>
        <dbReference type="ARBA" id="ARBA00004305"/>
    </source>
</evidence>
<dbReference type="InterPro" id="IPR003016">
    <property type="entry name" value="2-oxoA_DH_lipoyl-BS"/>
</dbReference>
<comment type="subcellular location">
    <subcellularLocation>
        <location evidence="2">Mitochondrion matrix</location>
    </subcellularLocation>
</comment>
<keyword evidence="5 10" id="KW-0450">Lipoyl</keyword>
<keyword evidence="8 10" id="KW-0012">Acyltransferase</keyword>
<feature type="domain" description="Lipoyl-binding" evidence="11">
    <location>
        <begin position="78"/>
        <end position="155"/>
    </location>
</feature>
<dbReference type="EMBL" id="JANCYU010000041">
    <property type="protein sequence ID" value="KAK4526509.1"/>
    <property type="molecule type" value="Genomic_DNA"/>
</dbReference>
<keyword evidence="14" id="KW-1185">Reference proteome</keyword>
<dbReference type="Pfam" id="PF00364">
    <property type="entry name" value="Biotin_lipoyl"/>
    <property type="match status" value="1"/>
</dbReference>
<dbReference type="PROSITE" id="PS51826">
    <property type="entry name" value="PSBD"/>
    <property type="match status" value="1"/>
</dbReference>
<sequence length="483" mass="53938">MSLLIRNTANIRNLYNSLKKISLAVYATKLPQYNPVDLGSITSYRRYSIRSSILPSPPRSLPRSVQYLSTQTSRVENTRKIPFPLADIGEGITEVEILKWFVKDGQQVKQFDKICEVQSDKATVEITSRFDGIVRDIQYKQGDIAKVGKPLCFIESIGEDTAANTDAEVAAMSTQADRKEEHEEIPPVSREHEKVLTTPAVRRIAREHKIDLTKVKGSGNHGRVLKEDILAYIEAQQSPLEEQVKPSVSLDSNIEPIRGLRRAMTKTMTASLAVPQLTLGEEVVMDRLIHIRNGLKSTAEKLGVRLTYMPFFIKATSYCLSHFPILNSSVDQSCENIIYHRHHNISIAMDTPMGLTVPNIKHVEEKSVLEVAKDLQVLMDMAESGRLGEEQLKDGTFSLSNVGVISGTYTAPVVFVPQVAIGAFGRTRRVPVVNAHGHVETAHIINVSWSADHRIIDGATIARFSKMWKSCVEEPEQLLLHLK</sequence>
<dbReference type="FunFam" id="4.10.320.10:FF:000002">
    <property type="entry name" value="Dihydrolipoamide acetyltransferase component of pyruvate dehydrogenase complex"/>
    <property type="match status" value="1"/>
</dbReference>
<keyword evidence="6" id="KW-0809">Transit peptide</keyword>
<dbReference type="Proteomes" id="UP001300502">
    <property type="component" value="Unassembled WGS sequence"/>
</dbReference>
<evidence type="ECO:0000256" key="5">
    <source>
        <dbReference type="ARBA" id="ARBA00022823"/>
    </source>
</evidence>
<dbReference type="AlphaFoldDB" id="A0AAV9IGH3"/>
<evidence type="ECO:0000259" key="11">
    <source>
        <dbReference type="PROSITE" id="PS50968"/>
    </source>
</evidence>
<feature type="domain" description="Peripheral subunit-binding (PSBD)" evidence="12">
    <location>
        <begin position="196"/>
        <end position="233"/>
    </location>
</feature>
<organism evidence="13 14">
    <name type="scientific">Galdieria yellowstonensis</name>
    <dbReference type="NCBI Taxonomy" id="3028027"/>
    <lineage>
        <taxon>Eukaryota</taxon>
        <taxon>Rhodophyta</taxon>
        <taxon>Bangiophyceae</taxon>
        <taxon>Galdieriales</taxon>
        <taxon>Galdieriaceae</taxon>
        <taxon>Galdieria</taxon>
    </lineage>
</organism>
<evidence type="ECO:0000256" key="4">
    <source>
        <dbReference type="ARBA" id="ARBA00022679"/>
    </source>
</evidence>
<dbReference type="InterPro" id="IPR004167">
    <property type="entry name" value="PSBD"/>
</dbReference>
<dbReference type="GO" id="GO:0005759">
    <property type="term" value="C:mitochondrial matrix"/>
    <property type="evidence" value="ECO:0007669"/>
    <property type="project" value="UniProtKB-SubCell"/>
</dbReference>
<gene>
    <name evidence="13" type="ORF">GAYE_SCF25G4425</name>
</gene>
<dbReference type="Gene3D" id="2.40.50.100">
    <property type="match status" value="1"/>
</dbReference>
<keyword evidence="7" id="KW-0496">Mitochondrion</keyword>
<dbReference type="Gene3D" id="3.30.559.10">
    <property type="entry name" value="Chloramphenicol acetyltransferase-like domain"/>
    <property type="match status" value="1"/>
</dbReference>
<evidence type="ECO:0000259" key="12">
    <source>
        <dbReference type="PROSITE" id="PS51826"/>
    </source>
</evidence>
<evidence type="ECO:0000256" key="7">
    <source>
        <dbReference type="ARBA" id="ARBA00023128"/>
    </source>
</evidence>
<dbReference type="InterPro" id="IPR011053">
    <property type="entry name" value="Single_hybrid_motif"/>
</dbReference>
<dbReference type="EC" id="2.3.1.-" evidence="10"/>
<dbReference type="CDD" id="cd06849">
    <property type="entry name" value="lipoyl_domain"/>
    <property type="match status" value="1"/>
</dbReference>
<dbReference type="FunFam" id="3.30.559.10:FF:000027">
    <property type="entry name" value="Dihydrolipoamide acetyltransferase component of pyruvate dehydrogenase complex"/>
    <property type="match status" value="1"/>
</dbReference>
<dbReference type="InterPro" id="IPR050743">
    <property type="entry name" value="2-oxoacid_DH_E2_comp"/>
</dbReference>
<evidence type="ECO:0000256" key="9">
    <source>
        <dbReference type="ARBA" id="ARBA00051775"/>
    </source>
</evidence>
<name>A0AAV9IGH3_9RHOD</name>
<reference evidence="13 14" key="1">
    <citation type="submission" date="2022-07" db="EMBL/GenBank/DDBJ databases">
        <title>Genome-wide signatures of adaptation to extreme environments.</title>
        <authorList>
            <person name="Cho C.H."/>
            <person name="Yoon H.S."/>
        </authorList>
    </citation>
    <scope>NUCLEOTIDE SEQUENCE [LARGE SCALE GENOMIC DNA]</scope>
    <source>
        <strain evidence="13 14">108.79 E11</strain>
    </source>
</reference>
<evidence type="ECO:0000313" key="14">
    <source>
        <dbReference type="Proteomes" id="UP001300502"/>
    </source>
</evidence>
<dbReference type="GO" id="GO:0005829">
    <property type="term" value="C:cytosol"/>
    <property type="evidence" value="ECO:0007669"/>
    <property type="project" value="UniProtKB-ARBA"/>
</dbReference>
<accession>A0AAV9IGH3</accession>
<proteinExistence type="inferred from homology"/>
<dbReference type="PANTHER" id="PTHR43178">
    <property type="entry name" value="DIHYDROLIPOAMIDE ACETYLTRANSFERASE COMPONENT OF PYRUVATE DEHYDROGENASE COMPLEX"/>
    <property type="match status" value="1"/>
</dbReference>